<dbReference type="InterPro" id="IPR015330">
    <property type="entry name" value="DNA_primase/pol_bifunc_N"/>
</dbReference>
<dbReference type="eggNOG" id="COG4983">
    <property type="taxonomic scope" value="Bacteria"/>
</dbReference>
<sequence>MPPGMAMANRWVCWKKVVRGDGTSKMPVTCDGSPASSTDPATWTALVSAESSDMGDGLGFALGGGFACIDLDHCYDERNHLAGWAKMLIAPVADSTWIEISPSGDGLHIWGRCAERTGLKVRNDLGMNVEAYSQGRYMTYTGRRFRKSPAKLADLTFLFDVIARLD</sequence>
<dbReference type="Pfam" id="PF09250">
    <property type="entry name" value="Prim-Pol"/>
    <property type="match status" value="1"/>
</dbReference>
<reference evidence="2 3" key="1">
    <citation type="submission" date="2014-03" db="EMBL/GenBank/DDBJ databases">
        <title>Genomics of Bifidobacteria.</title>
        <authorList>
            <person name="Ventura M."/>
            <person name="Milani C."/>
            <person name="Lugli G.A."/>
        </authorList>
    </citation>
    <scope>NUCLEOTIDE SEQUENCE [LARGE SCALE GENOMIC DNA]</scope>
    <source>
        <strain evidence="2 3">LMG 21589</strain>
    </source>
</reference>
<dbReference type="AlphaFoldDB" id="A0A087DGP3"/>
<feature type="domain" description="DNA primase/polymerase bifunctional N-terminal" evidence="1">
    <location>
        <begin position="17"/>
        <end position="142"/>
    </location>
</feature>
<protein>
    <submittedName>
        <fullName evidence="2">Gp60</fullName>
    </submittedName>
</protein>
<organism evidence="2 3">
    <name type="scientific">Bifidobacterium scardovii</name>
    <dbReference type="NCBI Taxonomy" id="158787"/>
    <lineage>
        <taxon>Bacteria</taxon>
        <taxon>Bacillati</taxon>
        <taxon>Actinomycetota</taxon>
        <taxon>Actinomycetes</taxon>
        <taxon>Bifidobacteriales</taxon>
        <taxon>Bifidobacteriaceae</taxon>
        <taxon>Bifidobacterium</taxon>
    </lineage>
</organism>
<name>A0A087DGP3_9BIFI</name>
<keyword evidence="3" id="KW-1185">Reference proteome</keyword>
<comment type="caution">
    <text evidence="2">The sequence shown here is derived from an EMBL/GenBank/DDBJ whole genome shotgun (WGS) entry which is preliminary data.</text>
</comment>
<evidence type="ECO:0000313" key="2">
    <source>
        <dbReference type="EMBL" id="KFI94693.1"/>
    </source>
</evidence>
<evidence type="ECO:0000313" key="3">
    <source>
        <dbReference type="Proteomes" id="UP000029033"/>
    </source>
</evidence>
<gene>
    <name evidence="2" type="ORF">BSCA_0745</name>
</gene>
<evidence type="ECO:0000259" key="1">
    <source>
        <dbReference type="Pfam" id="PF09250"/>
    </source>
</evidence>
<accession>A0A087DGP3</accession>
<dbReference type="EMBL" id="JGZO01000006">
    <property type="protein sequence ID" value="KFI94693.1"/>
    <property type="molecule type" value="Genomic_DNA"/>
</dbReference>
<dbReference type="STRING" id="158787.BSCA_0745"/>
<proteinExistence type="predicted"/>
<dbReference type="Proteomes" id="UP000029033">
    <property type="component" value="Unassembled WGS sequence"/>
</dbReference>